<dbReference type="GO" id="GO:0005886">
    <property type="term" value="C:plasma membrane"/>
    <property type="evidence" value="ECO:0007669"/>
    <property type="project" value="TreeGrafter"/>
</dbReference>
<dbReference type="SUPFAM" id="SSF55073">
    <property type="entry name" value="Nucleotide cyclase"/>
    <property type="match status" value="1"/>
</dbReference>
<evidence type="ECO:0008006" key="6">
    <source>
        <dbReference type="Google" id="ProtNLM"/>
    </source>
</evidence>
<dbReference type="Pfam" id="PF00990">
    <property type="entry name" value="GGDEF"/>
    <property type="match status" value="1"/>
</dbReference>
<dbReference type="GO" id="GO:1902201">
    <property type="term" value="P:negative regulation of bacterial-type flagellum-dependent cell motility"/>
    <property type="evidence" value="ECO:0007669"/>
    <property type="project" value="TreeGrafter"/>
</dbReference>
<gene>
    <name evidence="4" type="ORF">A2161_21920</name>
</gene>
<dbReference type="CDD" id="cd01949">
    <property type="entry name" value="GGDEF"/>
    <property type="match status" value="1"/>
</dbReference>
<evidence type="ECO:0000313" key="4">
    <source>
        <dbReference type="EMBL" id="OGL46683.1"/>
    </source>
</evidence>
<feature type="modified residue" description="4-aspartylphosphate" evidence="1">
    <location>
        <position position="71"/>
    </location>
</feature>
<dbReference type="NCBIfam" id="TIGR00254">
    <property type="entry name" value="GGDEF"/>
    <property type="match status" value="1"/>
</dbReference>
<dbReference type="Gene3D" id="3.40.50.2300">
    <property type="match status" value="1"/>
</dbReference>
<dbReference type="PANTHER" id="PTHR45138:SF9">
    <property type="entry name" value="DIGUANYLATE CYCLASE DGCM-RELATED"/>
    <property type="match status" value="1"/>
</dbReference>
<dbReference type="SMART" id="SM00448">
    <property type="entry name" value="REC"/>
    <property type="match status" value="1"/>
</dbReference>
<dbReference type="EMBL" id="MGDD01000118">
    <property type="protein sequence ID" value="OGL46683.1"/>
    <property type="molecule type" value="Genomic_DNA"/>
</dbReference>
<dbReference type="Proteomes" id="UP000179266">
    <property type="component" value="Unassembled WGS sequence"/>
</dbReference>
<dbReference type="AlphaFoldDB" id="A0A1F7RYQ0"/>
<dbReference type="SMART" id="SM00267">
    <property type="entry name" value="GGDEF"/>
    <property type="match status" value="1"/>
</dbReference>
<dbReference type="InterPro" id="IPR001789">
    <property type="entry name" value="Sig_transdc_resp-reg_receiver"/>
</dbReference>
<dbReference type="InterPro" id="IPR043128">
    <property type="entry name" value="Rev_trsase/Diguanyl_cyclase"/>
</dbReference>
<dbReference type="GO" id="GO:0000160">
    <property type="term" value="P:phosphorelay signal transduction system"/>
    <property type="evidence" value="ECO:0007669"/>
    <property type="project" value="InterPro"/>
</dbReference>
<dbReference type="PANTHER" id="PTHR45138">
    <property type="entry name" value="REGULATORY COMPONENTS OF SENSORY TRANSDUCTION SYSTEM"/>
    <property type="match status" value="1"/>
</dbReference>
<evidence type="ECO:0000259" key="2">
    <source>
        <dbReference type="PROSITE" id="PS50110"/>
    </source>
</evidence>
<dbReference type="InterPro" id="IPR000160">
    <property type="entry name" value="GGDEF_dom"/>
</dbReference>
<evidence type="ECO:0000259" key="3">
    <source>
        <dbReference type="PROSITE" id="PS50887"/>
    </source>
</evidence>
<protein>
    <recommendedName>
        <fullName evidence="6">Diguanylate cyclase response regulator</fullName>
    </recommendedName>
</protein>
<sequence>MNDKLPKDITLEKIDLQENEIKIFIIDDEVHLAENLCTLLSNSGYSVDIASSGKEAMDKLKTQHYHLLITDLVMPDIDGISVMEFVKEKSPDTLLIVITGYASTESAVNAMRKGAYDYIIKPFEIDYFIFTVERAIEKIKLEMQVKVNYEKVLEYAKQLEEANTKLMELSITDGLTKLYNQTYFHKCLQKEAAMALRYFAPLSCLMLDIDNFKQVNDNFGHQFGDKVLKELADIIRESIRETDIASRYGGDEFFILLPQTDLKGTKILSERLRMKINNRVFRDGVHSTHLTVSIGISIFSPSMAEDKAKLLTLSDRAMYTAKMSGKNRIVIYEDQAENNQIDFERKRKKGPVEN</sequence>
<name>A0A1F7RYQ0_9BACT</name>
<dbReference type="InterPro" id="IPR050469">
    <property type="entry name" value="Diguanylate_Cyclase"/>
</dbReference>
<dbReference type="Gene3D" id="3.30.70.270">
    <property type="match status" value="1"/>
</dbReference>
<dbReference type="SUPFAM" id="SSF52172">
    <property type="entry name" value="CheY-like"/>
    <property type="match status" value="1"/>
</dbReference>
<feature type="domain" description="Response regulatory" evidence="2">
    <location>
        <begin position="22"/>
        <end position="136"/>
    </location>
</feature>
<proteinExistence type="predicted"/>
<dbReference type="GO" id="GO:0043709">
    <property type="term" value="P:cell adhesion involved in single-species biofilm formation"/>
    <property type="evidence" value="ECO:0007669"/>
    <property type="project" value="TreeGrafter"/>
</dbReference>
<dbReference type="InterPro" id="IPR011006">
    <property type="entry name" value="CheY-like_superfamily"/>
</dbReference>
<dbReference type="FunFam" id="3.30.70.270:FF:000001">
    <property type="entry name" value="Diguanylate cyclase domain protein"/>
    <property type="match status" value="1"/>
</dbReference>
<dbReference type="PROSITE" id="PS50110">
    <property type="entry name" value="RESPONSE_REGULATORY"/>
    <property type="match status" value="1"/>
</dbReference>
<organism evidence="4 5">
    <name type="scientific">Candidatus Schekmanbacteria bacterium RBG_13_48_7</name>
    <dbReference type="NCBI Taxonomy" id="1817878"/>
    <lineage>
        <taxon>Bacteria</taxon>
        <taxon>Candidatus Schekmaniibacteriota</taxon>
    </lineage>
</organism>
<keyword evidence="1" id="KW-0597">Phosphoprotein</keyword>
<dbReference type="PROSITE" id="PS50887">
    <property type="entry name" value="GGDEF"/>
    <property type="match status" value="1"/>
</dbReference>
<accession>A0A1F7RYQ0</accession>
<feature type="domain" description="GGDEF" evidence="3">
    <location>
        <begin position="200"/>
        <end position="334"/>
    </location>
</feature>
<comment type="caution">
    <text evidence="4">The sequence shown here is derived from an EMBL/GenBank/DDBJ whole genome shotgun (WGS) entry which is preliminary data.</text>
</comment>
<evidence type="ECO:0000256" key="1">
    <source>
        <dbReference type="PROSITE-ProRule" id="PRU00169"/>
    </source>
</evidence>
<reference evidence="4 5" key="1">
    <citation type="journal article" date="2016" name="Nat. Commun.">
        <title>Thousands of microbial genomes shed light on interconnected biogeochemical processes in an aquifer system.</title>
        <authorList>
            <person name="Anantharaman K."/>
            <person name="Brown C.T."/>
            <person name="Hug L.A."/>
            <person name="Sharon I."/>
            <person name="Castelle C.J."/>
            <person name="Probst A.J."/>
            <person name="Thomas B.C."/>
            <person name="Singh A."/>
            <person name="Wilkins M.J."/>
            <person name="Karaoz U."/>
            <person name="Brodie E.L."/>
            <person name="Williams K.H."/>
            <person name="Hubbard S.S."/>
            <person name="Banfield J.F."/>
        </authorList>
    </citation>
    <scope>NUCLEOTIDE SEQUENCE [LARGE SCALE GENOMIC DNA]</scope>
</reference>
<dbReference type="Pfam" id="PF00072">
    <property type="entry name" value="Response_reg"/>
    <property type="match status" value="1"/>
</dbReference>
<dbReference type="InterPro" id="IPR029787">
    <property type="entry name" value="Nucleotide_cyclase"/>
</dbReference>
<dbReference type="GO" id="GO:0052621">
    <property type="term" value="F:diguanylate cyclase activity"/>
    <property type="evidence" value="ECO:0007669"/>
    <property type="project" value="TreeGrafter"/>
</dbReference>
<evidence type="ECO:0000313" key="5">
    <source>
        <dbReference type="Proteomes" id="UP000179266"/>
    </source>
</evidence>